<evidence type="ECO:0000259" key="1">
    <source>
        <dbReference type="Pfam" id="PF03732"/>
    </source>
</evidence>
<sequence length="119" mass="13551">ALSTWGDEEKLRVAKLKVSGAALRFVQSEDETGIDTYDRFKAVLTDRFCDKAPQRCYFQQLSMIQQRRGETIEAFADRVRALNEKTIRVTDNVEVNRALRVEADRRALDAFLRGLLGAA</sequence>
<dbReference type="InterPro" id="IPR005162">
    <property type="entry name" value="Retrotrans_gag_dom"/>
</dbReference>
<evidence type="ECO:0000313" key="2">
    <source>
        <dbReference type="EMBL" id="JAT33236.1"/>
    </source>
</evidence>
<accession>A0A1B6MBD0</accession>
<protein>
    <recommendedName>
        <fullName evidence="1">Retrotransposon gag domain-containing protein</fullName>
    </recommendedName>
</protein>
<feature type="non-terminal residue" evidence="2">
    <location>
        <position position="1"/>
    </location>
</feature>
<name>A0A1B6MBD0_9HEMI</name>
<proteinExistence type="predicted"/>
<feature type="non-terminal residue" evidence="2">
    <location>
        <position position="119"/>
    </location>
</feature>
<feature type="domain" description="Retrotransposon gag" evidence="1">
    <location>
        <begin position="13"/>
        <end position="115"/>
    </location>
</feature>
<organism evidence="2">
    <name type="scientific">Graphocephala atropunctata</name>
    <dbReference type="NCBI Taxonomy" id="36148"/>
    <lineage>
        <taxon>Eukaryota</taxon>
        <taxon>Metazoa</taxon>
        <taxon>Ecdysozoa</taxon>
        <taxon>Arthropoda</taxon>
        <taxon>Hexapoda</taxon>
        <taxon>Insecta</taxon>
        <taxon>Pterygota</taxon>
        <taxon>Neoptera</taxon>
        <taxon>Paraneoptera</taxon>
        <taxon>Hemiptera</taxon>
        <taxon>Auchenorrhyncha</taxon>
        <taxon>Membracoidea</taxon>
        <taxon>Cicadellidae</taxon>
        <taxon>Cicadellinae</taxon>
        <taxon>Cicadellini</taxon>
        <taxon>Graphocephala</taxon>
    </lineage>
</organism>
<dbReference type="AlphaFoldDB" id="A0A1B6MBD0"/>
<dbReference type="Pfam" id="PF03732">
    <property type="entry name" value="Retrotrans_gag"/>
    <property type="match status" value="1"/>
</dbReference>
<gene>
    <name evidence="2" type="ORF">g.55016</name>
</gene>
<reference evidence="2" key="1">
    <citation type="submission" date="2015-11" db="EMBL/GenBank/DDBJ databases">
        <title>De novo transcriptome assembly of four potential Pierce s Disease insect vectors from Arizona vineyards.</title>
        <authorList>
            <person name="Tassone E.E."/>
        </authorList>
    </citation>
    <scope>NUCLEOTIDE SEQUENCE</scope>
</reference>
<dbReference type="EMBL" id="GEBQ01006741">
    <property type="protein sequence ID" value="JAT33236.1"/>
    <property type="molecule type" value="Transcribed_RNA"/>
</dbReference>